<evidence type="ECO:0000256" key="5">
    <source>
        <dbReference type="ARBA" id="ARBA00023157"/>
    </source>
</evidence>
<evidence type="ECO:0000259" key="9">
    <source>
        <dbReference type="PROSITE" id="PS50026"/>
    </source>
</evidence>
<name>A0A8T0BCB3_SILME</name>
<feature type="domain" description="EGF-like" evidence="9">
    <location>
        <begin position="604"/>
        <end position="642"/>
    </location>
</feature>
<dbReference type="CDD" id="cd00110">
    <property type="entry name" value="LamG"/>
    <property type="match status" value="1"/>
</dbReference>
<keyword evidence="4" id="KW-0106">Calcium</keyword>
<evidence type="ECO:0000256" key="7">
    <source>
        <dbReference type="PROSITE-ProRule" id="PRU00076"/>
    </source>
</evidence>
<proteinExistence type="predicted"/>
<feature type="domain" description="EGF-like" evidence="9">
    <location>
        <begin position="531"/>
        <end position="571"/>
    </location>
</feature>
<dbReference type="InterPro" id="IPR048287">
    <property type="entry name" value="TSPN-like_N"/>
</dbReference>
<evidence type="ECO:0000256" key="2">
    <source>
        <dbReference type="ARBA" id="ARBA00022729"/>
    </source>
</evidence>
<dbReference type="GO" id="GO:0045667">
    <property type="term" value="P:regulation of osteoblast differentiation"/>
    <property type="evidence" value="ECO:0007669"/>
    <property type="project" value="TreeGrafter"/>
</dbReference>
<dbReference type="PROSITE" id="PS01187">
    <property type="entry name" value="EGF_CA"/>
    <property type="match status" value="2"/>
</dbReference>
<dbReference type="SMART" id="SM00210">
    <property type="entry name" value="TSPN"/>
    <property type="match status" value="1"/>
</dbReference>
<dbReference type="Proteomes" id="UP000606274">
    <property type="component" value="Unassembled WGS sequence"/>
</dbReference>
<dbReference type="GO" id="GO:0030855">
    <property type="term" value="P:epithelial cell differentiation"/>
    <property type="evidence" value="ECO:0007669"/>
    <property type="project" value="UniProtKB-ARBA"/>
</dbReference>
<dbReference type="InterPro" id="IPR051586">
    <property type="entry name" value="PKC-binding_NELL"/>
</dbReference>
<dbReference type="InterPro" id="IPR049883">
    <property type="entry name" value="NOTCH1_EGF-like"/>
</dbReference>
<dbReference type="Gene3D" id="2.10.25.10">
    <property type="entry name" value="Laminin"/>
    <property type="match status" value="6"/>
</dbReference>
<dbReference type="SUPFAM" id="SSF57184">
    <property type="entry name" value="Growth factor receptor domain"/>
    <property type="match status" value="1"/>
</dbReference>
<dbReference type="InterPro" id="IPR000742">
    <property type="entry name" value="EGF"/>
</dbReference>
<dbReference type="FunFam" id="2.60.120.200:FF:000015">
    <property type="entry name" value="protein kinase C-binding protein NELL1"/>
    <property type="match status" value="1"/>
</dbReference>
<dbReference type="Pfam" id="PF12947">
    <property type="entry name" value="EGF_3"/>
    <property type="match status" value="1"/>
</dbReference>
<dbReference type="PROSITE" id="PS00010">
    <property type="entry name" value="ASX_HYDROXYL"/>
    <property type="match status" value="2"/>
</dbReference>
<dbReference type="PANTHER" id="PTHR24042">
    <property type="entry name" value="NEL HOMOLOG"/>
    <property type="match status" value="1"/>
</dbReference>
<dbReference type="AlphaFoldDB" id="A0A8T0BCB3"/>
<dbReference type="SUPFAM" id="SSF57603">
    <property type="entry name" value="FnI-like domain"/>
    <property type="match status" value="2"/>
</dbReference>
<dbReference type="FunFam" id="2.10.25.10:FF:000038">
    <property type="entry name" value="Fibrillin 2"/>
    <property type="match status" value="3"/>
</dbReference>
<evidence type="ECO:0000256" key="1">
    <source>
        <dbReference type="ARBA" id="ARBA00022536"/>
    </source>
</evidence>
<dbReference type="SMART" id="SM00181">
    <property type="entry name" value="EGF"/>
    <property type="match status" value="6"/>
</dbReference>
<dbReference type="SMART" id="SM00282">
    <property type="entry name" value="LamG"/>
    <property type="match status" value="1"/>
</dbReference>
<dbReference type="SUPFAM" id="SSF57196">
    <property type="entry name" value="EGF/Laminin"/>
    <property type="match status" value="2"/>
</dbReference>
<dbReference type="InterPro" id="IPR009030">
    <property type="entry name" value="Growth_fac_rcpt_cys_sf"/>
</dbReference>
<evidence type="ECO:0000259" key="10">
    <source>
        <dbReference type="PROSITE" id="PS50184"/>
    </source>
</evidence>
<dbReference type="InterPro" id="IPR000152">
    <property type="entry name" value="EGF-type_Asp/Asn_hydroxyl_site"/>
</dbReference>
<keyword evidence="2" id="KW-0732">Signal</keyword>
<feature type="domain" description="EGF-like" evidence="9">
    <location>
        <begin position="651"/>
        <end position="686"/>
    </location>
</feature>
<comment type="caution">
    <text evidence="11">The sequence shown here is derived from an EMBL/GenBank/DDBJ whole genome shotgun (WGS) entry which is preliminary data.</text>
</comment>
<keyword evidence="3" id="KW-0677">Repeat</keyword>
<dbReference type="PROSITE" id="PS50025">
    <property type="entry name" value="LAM_G_DOMAIN"/>
    <property type="match status" value="1"/>
</dbReference>
<feature type="disulfide bond" evidence="7">
    <location>
        <begin position="574"/>
        <end position="584"/>
    </location>
</feature>
<dbReference type="InterPro" id="IPR001881">
    <property type="entry name" value="EGF-like_Ca-bd_dom"/>
</dbReference>
<evidence type="ECO:0000256" key="3">
    <source>
        <dbReference type="ARBA" id="ARBA00022737"/>
    </source>
</evidence>
<dbReference type="Gene3D" id="6.20.200.20">
    <property type="match status" value="2"/>
</dbReference>
<dbReference type="Gene3D" id="2.60.120.200">
    <property type="match status" value="1"/>
</dbReference>
<dbReference type="InterPro" id="IPR018097">
    <property type="entry name" value="EGF_Ca-bd_CS"/>
</dbReference>
<dbReference type="InterPro" id="IPR001007">
    <property type="entry name" value="VWF_dom"/>
</dbReference>
<sequence>MKSKISALSWDLSQHANHIAESPGEAVWVIKLPRAPLLALQSLTAAARSSIRSGSGFLFFLTFTAGGSNLKKNGFYGTSFSGSDRGYSRELDLANATHGINPTAGFHNSSQAFLFRDAQRNVQVPTQITEKLLELLRNKKEFTFMAYIQQKASTSGVLFSIHKSEFSYFELESSGLREEIRYKYRHKGKQQSETFPYRLADGQWHKIALSISTSHLLLHVDCNRIYEREIDHSEMDLTAETGIWLGQHSHRHGLFKGSMQDVKFVFSSNGYIMQCPSLNRTCPTCSDFLSLVQGIMDLQELLAKMTLKLNYAESRLSQLESCHCERTCSVNDEVYRDKELWTEPENCRTCTCTNGAVECRRIFCPPVNCSEDSLPVHVDGTCCKKCRSKCTYLGQTLSEGQRVLLQSCKVCRNGVMELVNESCPSLNCTINDQLLPENRCCNVCRGHDFCAEGVLCGENSVCKNRNNKAECECKSGYMSIHGDSTYCEDIDECSTQMHYCQANTMCVNLPGGHRCDCLPGFSRVDDFSCTERDECVSGQSLCDENAICTNTIHGHLCTCKPGFMGNGTICTAFCKDPCLNGGTCEAPNTCVCASGFTGHLCETDVDECVEGFAQCHTHSLCANLPGWYHCQCRSGYHDDGSHLPDGSSCVDIDECVTHTHTCWNDSVCVNLPGTFDCVCVNGPECTGDCVQVEELKHNGQEWMLHHDHCTVCTCKDGRVFCRRRVCDCAAPDLDLSCCSECDMHQGSQCIHQNGHTLYRSGESWIYNCQQCQCLGGEVECVSLSCPILLCNHSTVLEGECCRRCISDPCADDIVTSDPKQTCRDPDDITRLSGDLWSDPNTPCTTCTCKNGKICCSVDLDCIKND</sequence>
<feature type="domain" description="VWFC" evidence="10">
    <location>
        <begin position="326"/>
        <end position="387"/>
    </location>
</feature>
<gene>
    <name evidence="11" type="ORF">HF521_022580</name>
</gene>
<dbReference type="CDD" id="cd00054">
    <property type="entry name" value="EGF_CA"/>
    <property type="match status" value="3"/>
</dbReference>
<dbReference type="Pfam" id="PF02210">
    <property type="entry name" value="Laminin_G_2"/>
    <property type="match status" value="1"/>
</dbReference>
<dbReference type="GO" id="GO:0005737">
    <property type="term" value="C:cytoplasm"/>
    <property type="evidence" value="ECO:0007669"/>
    <property type="project" value="TreeGrafter"/>
</dbReference>
<reference evidence="11" key="1">
    <citation type="submission" date="2020-08" db="EMBL/GenBank/DDBJ databases">
        <title>Chromosome-level assembly of Southern catfish (Silurus meridionalis) provides insights into visual adaptation to the nocturnal and benthic lifestyles.</title>
        <authorList>
            <person name="Zhang Y."/>
            <person name="Wang D."/>
            <person name="Peng Z."/>
        </authorList>
    </citation>
    <scope>NUCLEOTIDE SEQUENCE</scope>
    <source>
        <strain evidence="11">SWU-2019-XX</strain>
        <tissue evidence="11">Muscle</tissue>
    </source>
</reference>
<dbReference type="EMBL" id="JABFDY010000009">
    <property type="protein sequence ID" value="KAF7703573.1"/>
    <property type="molecule type" value="Genomic_DNA"/>
</dbReference>
<dbReference type="PROSITE" id="PS00022">
    <property type="entry name" value="EGF_1"/>
    <property type="match status" value="1"/>
</dbReference>
<dbReference type="Gene3D" id="2.10.70.10">
    <property type="entry name" value="Complement Module, domain 1"/>
    <property type="match status" value="1"/>
</dbReference>
<evidence type="ECO:0008006" key="13">
    <source>
        <dbReference type="Google" id="ProtNLM"/>
    </source>
</evidence>
<feature type="domain" description="EGF-like" evidence="9">
    <location>
        <begin position="489"/>
        <end position="530"/>
    </location>
</feature>
<dbReference type="InterPro" id="IPR013320">
    <property type="entry name" value="ConA-like_dom_sf"/>
</dbReference>
<evidence type="ECO:0000313" key="12">
    <source>
        <dbReference type="Proteomes" id="UP000606274"/>
    </source>
</evidence>
<dbReference type="Pfam" id="PF00093">
    <property type="entry name" value="VWC"/>
    <property type="match status" value="2"/>
</dbReference>
<dbReference type="SMART" id="SM00214">
    <property type="entry name" value="VWC"/>
    <property type="match status" value="4"/>
</dbReference>
<feature type="domain" description="VWFC" evidence="10">
    <location>
        <begin position="747"/>
        <end position="805"/>
    </location>
</feature>
<dbReference type="PANTHER" id="PTHR24042:SF2">
    <property type="entry name" value="PROTEIN KINASE C-BINDING PROTEIN NELL1"/>
    <property type="match status" value="1"/>
</dbReference>
<protein>
    <recommendedName>
        <fullName evidence="13">Neural EGFL like 1</fullName>
    </recommendedName>
</protein>
<dbReference type="SUPFAM" id="SSF49899">
    <property type="entry name" value="Concanavalin A-like lectins/glucanases"/>
    <property type="match status" value="1"/>
</dbReference>
<comment type="caution">
    <text evidence="7">Lacks conserved residue(s) required for the propagation of feature annotation.</text>
</comment>
<dbReference type="PROSITE" id="PS50026">
    <property type="entry name" value="EGF_3"/>
    <property type="match status" value="5"/>
</dbReference>
<dbReference type="PROSITE" id="PS01208">
    <property type="entry name" value="VWFC_1"/>
    <property type="match status" value="2"/>
</dbReference>
<organism evidence="11 12">
    <name type="scientific">Silurus meridionalis</name>
    <name type="common">Southern catfish</name>
    <name type="synonym">Silurus soldatovi meridionalis</name>
    <dbReference type="NCBI Taxonomy" id="175797"/>
    <lineage>
        <taxon>Eukaryota</taxon>
        <taxon>Metazoa</taxon>
        <taxon>Chordata</taxon>
        <taxon>Craniata</taxon>
        <taxon>Vertebrata</taxon>
        <taxon>Euteleostomi</taxon>
        <taxon>Actinopterygii</taxon>
        <taxon>Neopterygii</taxon>
        <taxon>Teleostei</taxon>
        <taxon>Ostariophysi</taxon>
        <taxon>Siluriformes</taxon>
        <taxon>Siluridae</taxon>
        <taxon>Silurus</taxon>
    </lineage>
</organism>
<dbReference type="GO" id="GO:0008201">
    <property type="term" value="F:heparin binding"/>
    <property type="evidence" value="ECO:0007669"/>
    <property type="project" value="TreeGrafter"/>
</dbReference>
<evidence type="ECO:0000259" key="8">
    <source>
        <dbReference type="PROSITE" id="PS50025"/>
    </source>
</evidence>
<evidence type="ECO:0000256" key="6">
    <source>
        <dbReference type="ARBA" id="ARBA00023180"/>
    </source>
</evidence>
<keyword evidence="6" id="KW-0325">Glycoprotein</keyword>
<evidence type="ECO:0000313" key="11">
    <source>
        <dbReference type="EMBL" id="KAF7703573.1"/>
    </source>
</evidence>
<dbReference type="GO" id="GO:0005509">
    <property type="term" value="F:calcium ion binding"/>
    <property type="evidence" value="ECO:0007669"/>
    <property type="project" value="InterPro"/>
</dbReference>
<keyword evidence="12" id="KW-1185">Reference proteome</keyword>
<dbReference type="PROSITE" id="PS01186">
    <property type="entry name" value="EGF_2"/>
    <property type="match status" value="3"/>
</dbReference>
<dbReference type="SMART" id="SM00179">
    <property type="entry name" value="EGF_CA"/>
    <property type="match status" value="5"/>
</dbReference>
<dbReference type="GO" id="GO:0005615">
    <property type="term" value="C:extracellular space"/>
    <property type="evidence" value="ECO:0007669"/>
    <property type="project" value="TreeGrafter"/>
</dbReference>
<dbReference type="PROSITE" id="PS50184">
    <property type="entry name" value="VWFC_2"/>
    <property type="match status" value="2"/>
</dbReference>
<dbReference type="InterPro" id="IPR001791">
    <property type="entry name" value="Laminin_G"/>
</dbReference>
<feature type="domain" description="EGF-like" evidence="9">
    <location>
        <begin position="572"/>
        <end position="602"/>
    </location>
</feature>
<keyword evidence="5 7" id="KW-1015">Disulfide bond</keyword>
<accession>A0A8T0BCB3</accession>
<dbReference type="GO" id="GO:0045778">
    <property type="term" value="P:positive regulation of ossification"/>
    <property type="evidence" value="ECO:0007669"/>
    <property type="project" value="TreeGrafter"/>
</dbReference>
<evidence type="ECO:0000256" key="4">
    <source>
        <dbReference type="ARBA" id="ARBA00022837"/>
    </source>
</evidence>
<dbReference type="InterPro" id="IPR024731">
    <property type="entry name" value="NELL2-like_EGF"/>
</dbReference>
<dbReference type="GO" id="GO:0005080">
    <property type="term" value="F:protein kinase C binding"/>
    <property type="evidence" value="ECO:0007669"/>
    <property type="project" value="TreeGrafter"/>
</dbReference>
<feature type="domain" description="Laminin G" evidence="8">
    <location>
        <begin position="103"/>
        <end position="282"/>
    </location>
</feature>
<keyword evidence="1 7" id="KW-0245">EGF-like domain</keyword>
<feature type="disulfide bond" evidence="7">
    <location>
        <begin position="592"/>
        <end position="601"/>
    </location>
</feature>
<dbReference type="Pfam" id="PF07645">
    <property type="entry name" value="EGF_CA"/>
    <property type="match status" value="3"/>
</dbReference>